<dbReference type="GO" id="GO:0004842">
    <property type="term" value="F:ubiquitin-protein transferase activity"/>
    <property type="evidence" value="ECO:0007669"/>
    <property type="project" value="InterPro"/>
</dbReference>
<dbReference type="AlphaFoldDB" id="K1PR54"/>
<sequence length="81" mass="9559">MQMLRIMLRYLTASDLMLYNSEGNYHRITVRIVDIDGIARRPIAHTCGRTLDLPRTYESYPIFKCELNAVLRSYVWVMDFA</sequence>
<organism evidence="1">
    <name type="scientific">Magallana gigas</name>
    <name type="common">Pacific oyster</name>
    <name type="synonym">Crassostrea gigas</name>
    <dbReference type="NCBI Taxonomy" id="29159"/>
    <lineage>
        <taxon>Eukaryota</taxon>
        <taxon>Metazoa</taxon>
        <taxon>Spiralia</taxon>
        <taxon>Lophotrochozoa</taxon>
        <taxon>Mollusca</taxon>
        <taxon>Bivalvia</taxon>
        <taxon>Autobranchia</taxon>
        <taxon>Pteriomorphia</taxon>
        <taxon>Ostreida</taxon>
        <taxon>Ostreoidea</taxon>
        <taxon>Ostreidae</taxon>
        <taxon>Magallana</taxon>
    </lineage>
</organism>
<dbReference type="SUPFAM" id="SSF56204">
    <property type="entry name" value="Hect, E3 ligase catalytic domain"/>
    <property type="match status" value="1"/>
</dbReference>
<evidence type="ECO:0000313" key="1">
    <source>
        <dbReference type="EMBL" id="EKC21319.1"/>
    </source>
</evidence>
<gene>
    <name evidence="1" type="ORF">CGI_10004083</name>
</gene>
<reference evidence="1" key="1">
    <citation type="journal article" date="2012" name="Nature">
        <title>The oyster genome reveals stress adaptation and complexity of shell formation.</title>
        <authorList>
            <person name="Zhang G."/>
            <person name="Fang X."/>
            <person name="Guo X."/>
            <person name="Li L."/>
            <person name="Luo R."/>
            <person name="Xu F."/>
            <person name="Yang P."/>
            <person name="Zhang L."/>
            <person name="Wang X."/>
            <person name="Qi H."/>
            <person name="Xiong Z."/>
            <person name="Que H."/>
            <person name="Xie Y."/>
            <person name="Holland P.W."/>
            <person name="Paps J."/>
            <person name="Zhu Y."/>
            <person name="Wu F."/>
            <person name="Chen Y."/>
            <person name="Wang J."/>
            <person name="Peng C."/>
            <person name="Meng J."/>
            <person name="Yang L."/>
            <person name="Liu J."/>
            <person name="Wen B."/>
            <person name="Zhang N."/>
            <person name="Huang Z."/>
            <person name="Zhu Q."/>
            <person name="Feng Y."/>
            <person name="Mount A."/>
            <person name="Hedgecock D."/>
            <person name="Xu Z."/>
            <person name="Liu Y."/>
            <person name="Domazet-Loso T."/>
            <person name="Du Y."/>
            <person name="Sun X."/>
            <person name="Zhang S."/>
            <person name="Liu B."/>
            <person name="Cheng P."/>
            <person name="Jiang X."/>
            <person name="Li J."/>
            <person name="Fan D."/>
            <person name="Wang W."/>
            <person name="Fu W."/>
            <person name="Wang T."/>
            <person name="Wang B."/>
            <person name="Zhang J."/>
            <person name="Peng Z."/>
            <person name="Li Y."/>
            <person name="Li N."/>
            <person name="Wang J."/>
            <person name="Chen M."/>
            <person name="He Y."/>
            <person name="Tan F."/>
            <person name="Song X."/>
            <person name="Zheng Q."/>
            <person name="Huang R."/>
            <person name="Yang H."/>
            <person name="Du X."/>
            <person name="Chen L."/>
            <person name="Yang M."/>
            <person name="Gaffney P.M."/>
            <person name="Wang S."/>
            <person name="Luo L."/>
            <person name="She Z."/>
            <person name="Ming Y."/>
            <person name="Huang W."/>
            <person name="Zhang S."/>
            <person name="Huang B."/>
            <person name="Zhang Y."/>
            <person name="Qu T."/>
            <person name="Ni P."/>
            <person name="Miao G."/>
            <person name="Wang J."/>
            <person name="Wang Q."/>
            <person name="Steinberg C.E."/>
            <person name="Wang H."/>
            <person name="Li N."/>
            <person name="Qian L."/>
            <person name="Zhang G."/>
            <person name="Li Y."/>
            <person name="Yang H."/>
            <person name="Liu X."/>
            <person name="Wang J."/>
            <person name="Yin Y."/>
            <person name="Wang J."/>
        </authorList>
    </citation>
    <scope>NUCLEOTIDE SEQUENCE [LARGE SCALE GENOMIC DNA]</scope>
    <source>
        <strain evidence="1">05x7-T-G4-1.051#20</strain>
    </source>
</reference>
<proteinExistence type="predicted"/>
<dbReference type="Gene3D" id="3.30.2410.10">
    <property type="entry name" value="Hect, E3 ligase catalytic domain"/>
    <property type="match status" value="1"/>
</dbReference>
<accession>K1PR54</accession>
<name>K1PR54_MAGGI</name>
<dbReference type="EMBL" id="JH818902">
    <property type="protein sequence ID" value="EKC21319.1"/>
    <property type="molecule type" value="Genomic_DNA"/>
</dbReference>
<protein>
    <submittedName>
        <fullName evidence="1">Uncharacterized protein</fullName>
    </submittedName>
</protein>
<dbReference type="InParanoid" id="K1PR54"/>
<dbReference type="InterPro" id="IPR035983">
    <property type="entry name" value="Hect_E3_ubiquitin_ligase"/>
</dbReference>
<dbReference type="HOGENOM" id="CLU_2576165_0_0_1"/>